<feature type="region of interest" description="Disordered" evidence="1">
    <location>
        <begin position="17"/>
        <end position="57"/>
    </location>
</feature>
<evidence type="ECO:0000256" key="1">
    <source>
        <dbReference type="SAM" id="MobiDB-lite"/>
    </source>
</evidence>
<evidence type="ECO:0000313" key="2">
    <source>
        <dbReference type="EMBL" id="MFI7438628.1"/>
    </source>
</evidence>
<dbReference type="RefSeq" id="WP_397018149.1">
    <property type="nucleotide sequence ID" value="NZ_JBITMB010000001.1"/>
</dbReference>
<sequence length="57" mass="6186">MSSDTVRRRFHITLQLIGARRSGAGHHPTGKGSEPRPIPDAPAHRSHGRVPLPETVS</sequence>
<evidence type="ECO:0008006" key="4">
    <source>
        <dbReference type="Google" id="ProtNLM"/>
    </source>
</evidence>
<gene>
    <name evidence="2" type="ORF">ACIBP5_01525</name>
</gene>
<dbReference type="Proteomes" id="UP001612928">
    <property type="component" value="Unassembled WGS sequence"/>
</dbReference>
<reference evidence="2 3" key="1">
    <citation type="submission" date="2024-10" db="EMBL/GenBank/DDBJ databases">
        <title>The Natural Products Discovery Center: Release of the First 8490 Sequenced Strains for Exploring Actinobacteria Biosynthetic Diversity.</title>
        <authorList>
            <person name="Kalkreuter E."/>
            <person name="Kautsar S.A."/>
            <person name="Yang D."/>
            <person name="Bader C.D."/>
            <person name="Teijaro C.N."/>
            <person name="Fluegel L."/>
            <person name="Davis C.M."/>
            <person name="Simpson J.R."/>
            <person name="Lauterbach L."/>
            <person name="Steele A.D."/>
            <person name="Gui C."/>
            <person name="Meng S."/>
            <person name="Li G."/>
            <person name="Viehrig K."/>
            <person name="Ye F."/>
            <person name="Su P."/>
            <person name="Kiefer A.F."/>
            <person name="Nichols A."/>
            <person name="Cepeda A.J."/>
            <person name="Yan W."/>
            <person name="Fan B."/>
            <person name="Jiang Y."/>
            <person name="Adhikari A."/>
            <person name="Zheng C.-J."/>
            <person name="Schuster L."/>
            <person name="Cowan T.M."/>
            <person name="Smanski M.J."/>
            <person name="Chevrette M.G."/>
            <person name="De Carvalho L.P.S."/>
            <person name="Shen B."/>
        </authorList>
    </citation>
    <scope>NUCLEOTIDE SEQUENCE [LARGE SCALE GENOMIC DNA]</scope>
    <source>
        <strain evidence="2 3">NPDC049503</strain>
    </source>
</reference>
<comment type="caution">
    <text evidence="2">The sequence shown here is derived from an EMBL/GenBank/DDBJ whole genome shotgun (WGS) entry which is preliminary data.</text>
</comment>
<protein>
    <recommendedName>
        <fullName evidence="4">Transposase</fullName>
    </recommendedName>
</protein>
<dbReference type="EMBL" id="JBITMB010000001">
    <property type="protein sequence ID" value="MFI7438628.1"/>
    <property type="molecule type" value="Genomic_DNA"/>
</dbReference>
<organism evidence="2 3">
    <name type="scientific">Nonomuraea indica</name>
    <dbReference type="NCBI Taxonomy" id="1581193"/>
    <lineage>
        <taxon>Bacteria</taxon>
        <taxon>Bacillati</taxon>
        <taxon>Actinomycetota</taxon>
        <taxon>Actinomycetes</taxon>
        <taxon>Streptosporangiales</taxon>
        <taxon>Streptosporangiaceae</taxon>
        <taxon>Nonomuraea</taxon>
    </lineage>
</organism>
<accession>A0ABW7ZWU4</accession>
<proteinExistence type="predicted"/>
<evidence type="ECO:0000313" key="3">
    <source>
        <dbReference type="Proteomes" id="UP001612928"/>
    </source>
</evidence>
<keyword evidence="3" id="KW-1185">Reference proteome</keyword>
<name>A0ABW7ZWU4_9ACTN</name>